<accession>A0AAW4U618</accession>
<dbReference type="EMBL" id="JAJCGD010000023">
    <property type="protein sequence ID" value="MCB6828732.1"/>
    <property type="molecule type" value="Genomic_DNA"/>
</dbReference>
<reference evidence="2" key="1">
    <citation type="submission" date="2021-10" db="EMBL/GenBank/DDBJ databases">
        <title>Collection of gut derived symbiotic bacterial strains cultured from healthy donors.</title>
        <authorList>
            <person name="Lin H."/>
            <person name="Littmann E."/>
            <person name="Claire K."/>
            <person name="Pamer E."/>
        </authorList>
    </citation>
    <scope>NUCLEOTIDE SEQUENCE</scope>
    <source>
        <strain evidence="2">MSK.7.16</strain>
    </source>
</reference>
<keyword evidence="1" id="KW-0472">Membrane</keyword>
<feature type="transmembrane region" description="Helical" evidence="1">
    <location>
        <begin position="12"/>
        <end position="34"/>
    </location>
</feature>
<comment type="caution">
    <text evidence="2">The sequence shown here is derived from an EMBL/GenBank/DDBJ whole genome shotgun (WGS) entry which is preliminary data.</text>
</comment>
<proteinExistence type="predicted"/>
<dbReference type="AlphaFoldDB" id="A0AAW4U618"/>
<keyword evidence="1" id="KW-0812">Transmembrane</keyword>
<dbReference type="Proteomes" id="UP001198190">
    <property type="component" value="Unassembled WGS sequence"/>
</dbReference>
<evidence type="ECO:0000313" key="2">
    <source>
        <dbReference type="EMBL" id="MCB6828732.1"/>
    </source>
</evidence>
<gene>
    <name evidence="2" type="ORF">LIY65_08485</name>
</gene>
<evidence type="ECO:0000313" key="3">
    <source>
        <dbReference type="Proteomes" id="UP001198190"/>
    </source>
</evidence>
<evidence type="ECO:0000256" key="1">
    <source>
        <dbReference type="SAM" id="Phobius"/>
    </source>
</evidence>
<dbReference type="RefSeq" id="WP_227153070.1">
    <property type="nucleotide sequence ID" value="NZ_CAUBDY010000020.1"/>
</dbReference>
<keyword evidence="1" id="KW-1133">Transmembrane helix</keyword>
<organism evidence="2 3">
    <name type="scientific">Megamonas funiformis</name>
    <dbReference type="NCBI Taxonomy" id="437897"/>
    <lineage>
        <taxon>Bacteria</taxon>
        <taxon>Bacillati</taxon>
        <taxon>Bacillota</taxon>
        <taxon>Negativicutes</taxon>
        <taxon>Selenomonadales</taxon>
        <taxon>Selenomonadaceae</taxon>
        <taxon>Megamonas</taxon>
    </lineage>
</organism>
<protein>
    <submittedName>
        <fullName evidence="2">Uncharacterized protein</fullName>
    </submittedName>
</protein>
<name>A0AAW4U618_9FIRM</name>
<sequence length="131" mass="15924">MNKLLKIILKQKYNLITLSIILLIPITIFSIYIFSYTNTVEFYNTPIIGKFLETRDNEVKNETLDKINQAVIKYFNDHKNQQLPVNIYELYRKGYIDEETYDNSLIYDLIYINNDFSKNFYDEHKYELYYK</sequence>